<feature type="compositionally biased region" description="Pro residues" evidence="1">
    <location>
        <begin position="60"/>
        <end position="78"/>
    </location>
</feature>
<evidence type="ECO:0000313" key="3">
    <source>
        <dbReference type="Proteomes" id="UP000823388"/>
    </source>
</evidence>
<dbReference type="AlphaFoldDB" id="A0A8T0SXK7"/>
<dbReference type="EMBL" id="CM029045">
    <property type="protein sequence ID" value="KAG2601623.1"/>
    <property type="molecule type" value="Genomic_DNA"/>
</dbReference>
<organism evidence="2 3">
    <name type="scientific">Panicum virgatum</name>
    <name type="common">Blackwell switchgrass</name>
    <dbReference type="NCBI Taxonomy" id="38727"/>
    <lineage>
        <taxon>Eukaryota</taxon>
        <taxon>Viridiplantae</taxon>
        <taxon>Streptophyta</taxon>
        <taxon>Embryophyta</taxon>
        <taxon>Tracheophyta</taxon>
        <taxon>Spermatophyta</taxon>
        <taxon>Magnoliopsida</taxon>
        <taxon>Liliopsida</taxon>
        <taxon>Poales</taxon>
        <taxon>Poaceae</taxon>
        <taxon>PACMAD clade</taxon>
        <taxon>Panicoideae</taxon>
        <taxon>Panicodae</taxon>
        <taxon>Paniceae</taxon>
        <taxon>Panicinae</taxon>
        <taxon>Panicum</taxon>
        <taxon>Panicum sect. Hiantes</taxon>
    </lineage>
</organism>
<evidence type="ECO:0000256" key="1">
    <source>
        <dbReference type="SAM" id="MobiDB-lite"/>
    </source>
</evidence>
<feature type="compositionally biased region" description="Pro residues" evidence="1">
    <location>
        <begin position="1"/>
        <end position="10"/>
    </location>
</feature>
<comment type="caution">
    <text evidence="2">The sequence shown here is derived from an EMBL/GenBank/DDBJ whole genome shotgun (WGS) entry which is preliminary data.</text>
</comment>
<keyword evidence="3" id="KW-1185">Reference proteome</keyword>
<feature type="compositionally biased region" description="Acidic residues" evidence="1">
    <location>
        <begin position="24"/>
        <end position="35"/>
    </location>
</feature>
<dbReference type="Proteomes" id="UP000823388">
    <property type="component" value="Chromosome 5K"/>
</dbReference>
<accession>A0A8T0SXK7</accession>
<gene>
    <name evidence="2" type="ORF">PVAP13_5KG614600</name>
</gene>
<name>A0A8T0SXK7_PANVG</name>
<proteinExistence type="predicted"/>
<evidence type="ECO:0000313" key="2">
    <source>
        <dbReference type="EMBL" id="KAG2601623.1"/>
    </source>
</evidence>
<reference evidence="2" key="1">
    <citation type="submission" date="2020-05" db="EMBL/GenBank/DDBJ databases">
        <title>WGS assembly of Panicum virgatum.</title>
        <authorList>
            <person name="Lovell J.T."/>
            <person name="Jenkins J."/>
            <person name="Shu S."/>
            <person name="Juenger T.E."/>
            <person name="Schmutz J."/>
        </authorList>
    </citation>
    <scope>NUCLEOTIDE SEQUENCE</scope>
    <source>
        <strain evidence="2">AP13</strain>
    </source>
</reference>
<feature type="region of interest" description="Disordered" evidence="1">
    <location>
        <begin position="1"/>
        <end position="183"/>
    </location>
</feature>
<protein>
    <submittedName>
        <fullName evidence="2">Uncharacterized protein</fullName>
    </submittedName>
</protein>
<sequence length="272" mass="29417">MADPPPPIAPAPTLLRTPSNALEIDSDDEDVDEVLMVDPPPPLTRPAQDAGSAPATSPAPSSPIPPPPPPLPTLPAQPPQLAAPTLFRQLFPNLFVSSGEPAPSKNQESCFNLDTPPAPPNAKNDPIAQRQAHRVQPIPVLRQSESNRGRRTQSRHLMSPSPRRRRDRYSKLCGEGKRSSGHACRHLVRNTSSTSRRDFVPSVTKPMDAASSASPTTIAPQPAMNLFVASTASTPATGPVIVAAKLPPVISHTYQTQHREPKNLHRFLHYQR</sequence>